<dbReference type="InterPro" id="IPR013022">
    <property type="entry name" value="Xyl_isomerase-like_TIM-brl"/>
</dbReference>
<dbReference type="GeneID" id="26136638"/>
<dbReference type="GO" id="GO:0016853">
    <property type="term" value="F:isomerase activity"/>
    <property type="evidence" value="ECO:0007669"/>
    <property type="project" value="UniProtKB-KW"/>
</dbReference>
<dbReference type="InterPro" id="IPR050312">
    <property type="entry name" value="IolE/XylAMocC-like"/>
</dbReference>
<dbReference type="Gene3D" id="3.20.20.150">
    <property type="entry name" value="Divalent-metal-dependent TIM barrel enzymes"/>
    <property type="match status" value="1"/>
</dbReference>
<dbReference type="SUPFAM" id="SSF51658">
    <property type="entry name" value="Xylose isomerase-like"/>
    <property type="match status" value="1"/>
</dbReference>
<evidence type="ECO:0000313" key="2">
    <source>
        <dbReference type="EMBL" id="ALM75311.1"/>
    </source>
</evidence>
<evidence type="ECO:0000313" key="3">
    <source>
        <dbReference type="Proteomes" id="UP000066042"/>
    </source>
</evidence>
<dbReference type="PANTHER" id="PTHR12110:SF21">
    <property type="entry name" value="XYLOSE ISOMERASE-LIKE TIM BARREL DOMAIN-CONTAINING PROTEIN"/>
    <property type="match status" value="1"/>
</dbReference>
<evidence type="ECO:0000259" key="1">
    <source>
        <dbReference type="Pfam" id="PF01261"/>
    </source>
</evidence>
<gene>
    <name evidence="2" type="ORF">TBCH5v1_1394</name>
</gene>
<dbReference type="Pfam" id="PF01261">
    <property type="entry name" value="AP_endonuc_2"/>
    <property type="match status" value="1"/>
</dbReference>
<dbReference type="AlphaFoldDB" id="A0A0S1XC11"/>
<name>A0A0S1XC11_THEBA</name>
<accession>A0A0S1XC11</accession>
<dbReference type="RefSeq" id="WP_235507186.1">
    <property type="nucleotide sequence ID" value="NZ_CP013050.1"/>
</dbReference>
<dbReference type="PATRIC" id="fig|55802.8.peg.1373"/>
<protein>
    <submittedName>
        <fullName evidence="2">Xylose isomerase domain-containing protein</fullName>
    </submittedName>
</protein>
<dbReference type="EMBL" id="CP013050">
    <property type="protein sequence ID" value="ALM75311.1"/>
    <property type="molecule type" value="Genomic_DNA"/>
</dbReference>
<keyword evidence="2" id="KW-0413">Isomerase</keyword>
<organism evidence="2 3">
    <name type="scientific">Thermococcus barophilus</name>
    <dbReference type="NCBI Taxonomy" id="55802"/>
    <lineage>
        <taxon>Archaea</taxon>
        <taxon>Methanobacteriati</taxon>
        <taxon>Methanobacteriota</taxon>
        <taxon>Thermococci</taxon>
        <taxon>Thermococcales</taxon>
        <taxon>Thermococcaceae</taxon>
        <taxon>Thermococcus</taxon>
    </lineage>
</organism>
<dbReference type="STRING" id="55802.TBCH5v1_1394"/>
<dbReference type="Proteomes" id="UP000066042">
    <property type="component" value="Chromosome"/>
</dbReference>
<dbReference type="InterPro" id="IPR036237">
    <property type="entry name" value="Xyl_isomerase-like_sf"/>
</dbReference>
<reference evidence="2 3" key="1">
    <citation type="journal article" date="2016" name="Genome Announc.">
        <title>Complete genome sequence of the hyperthermophilic and piezophilic archaeon Thermococcus barophilus Ch5, capable of growth at the expense of hydrogenogenesis from carbon monoxide and formate.</title>
        <authorList>
            <person name="Oger P."/>
            <person name="Sokolova T.G."/>
            <person name="Kozhevnikova D.A."/>
            <person name="Taranov E.A."/>
            <person name="Vannier P."/>
            <person name="Lee H.S."/>
            <person name="Kwon K.K."/>
            <person name="Kang S.G."/>
            <person name="Lee J.H."/>
            <person name="Bonch-Osmolovskaya E.A."/>
            <person name="Lebedinsky A.V."/>
        </authorList>
    </citation>
    <scope>NUCLEOTIDE SEQUENCE [LARGE SCALE GENOMIC DNA]</scope>
    <source>
        <strain evidence="3">Ch5</strain>
    </source>
</reference>
<proteinExistence type="predicted"/>
<sequence length="257" mass="29581">MVKLIGASTYALFDRSLGVAIYKLREFPLDFVEIMSEGYHVLDKYNYRFHLEYLESYGMKNIIHAPFSDLNLAALNEKLRRVTLEIIFETLGIAHEMGSLLVVLHPGHYSPLSLKFSNAYEKVHKRSLEEIDKVSERIGIKVALENMPKFPILDGQTAGRIYELIDGTNLYVTFDVGHLYTVSDDFAEFIEVLKDKIIHVHLHDNDGENDSHLALGEGIISWDKVLRILPKNVTWSLEVRSLDDFKKSFEFLKSYLK</sequence>
<feature type="domain" description="Xylose isomerase-like TIM barrel" evidence="1">
    <location>
        <begin position="23"/>
        <end position="254"/>
    </location>
</feature>
<dbReference type="PANTHER" id="PTHR12110">
    <property type="entry name" value="HYDROXYPYRUVATE ISOMERASE"/>
    <property type="match status" value="1"/>
</dbReference>